<dbReference type="KEGG" id="nmv:NITMOv2_2663"/>
<dbReference type="EMBL" id="CP011801">
    <property type="protein sequence ID" value="ALA59076.1"/>
    <property type="molecule type" value="Genomic_DNA"/>
</dbReference>
<feature type="transmembrane region" description="Helical" evidence="1">
    <location>
        <begin position="92"/>
        <end position="112"/>
    </location>
</feature>
<reference evidence="2 3" key="1">
    <citation type="journal article" date="2015" name="Proc. Natl. Acad. Sci. U.S.A.">
        <title>Expanded metabolic versatility of ubiquitous nitrite-oxidizing bacteria from the genus Nitrospira.</title>
        <authorList>
            <person name="Koch H."/>
            <person name="Lucker S."/>
            <person name="Albertsen M."/>
            <person name="Kitzinger K."/>
            <person name="Herbold C."/>
            <person name="Spieck E."/>
            <person name="Nielsen P.H."/>
            <person name="Wagner M."/>
            <person name="Daims H."/>
        </authorList>
    </citation>
    <scope>NUCLEOTIDE SEQUENCE [LARGE SCALE GENOMIC DNA]</scope>
    <source>
        <strain evidence="2 3">NSP M-1</strain>
    </source>
</reference>
<proteinExistence type="predicted"/>
<evidence type="ECO:0000256" key="1">
    <source>
        <dbReference type="SAM" id="Phobius"/>
    </source>
</evidence>
<feature type="transmembrane region" description="Helical" evidence="1">
    <location>
        <begin position="339"/>
        <end position="357"/>
    </location>
</feature>
<evidence type="ECO:0000313" key="3">
    <source>
        <dbReference type="Proteomes" id="UP000069205"/>
    </source>
</evidence>
<keyword evidence="1" id="KW-1133">Transmembrane helix</keyword>
<keyword evidence="3" id="KW-1185">Reference proteome</keyword>
<sequence>MAVHAHTSDFRVGAWAVVGIAIAFVPIVIAAIPPLADYPNHLARVHILSNLPRVPELAAYYRDVTSAQPNLAFDFVVGLLSRVMPLETAGKAFLALTILAMVGGTYALHRALHARASVWPFLSLLFVYNRLFLWGFVAYLFTLGCALAACAGWVALRGQPVIRLIAATVLATLLYLGHLYAFGVYALCIAGYELTVLWDRRRDLRRALAAAAMAAVQFAPAVYLFLFVSPTSGAAGATEWGPMWRKVAAPLNLLHNYHLAFDAACLALLAAVVLVGLLRRNLTFNRFMAAPLALLSITFLLMPDELFSSYGADKRLPIAIALVAIAASEWRAWSRLTAVALAALFVVRVALIAEVWAQSNGVYSNYLAAIDRVPYGAKLLVVVAHPSQISLPPIPAFEIANLAIVYRRAFVPSLFTFPREAGQAVAFSPDMQNLVKATPYHIVRPDDLTLLNDPDYARRAGPFRPELVSQYDCVLIINGRHLPIPPPDGEPLYEGPDVVLLKVNGVYAEQAS</sequence>
<organism evidence="2 3">
    <name type="scientific">Nitrospira moscoviensis</name>
    <dbReference type="NCBI Taxonomy" id="42253"/>
    <lineage>
        <taxon>Bacteria</taxon>
        <taxon>Pseudomonadati</taxon>
        <taxon>Nitrospirota</taxon>
        <taxon>Nitrospiria</taxon>
        <taxon>Nitrospirales</taxon>
        <taxon>Nitrospiraceae</taxon>
        <taxon>Nitrospira</taxon>
    </lineage>
</organism>
<feature type="transmembrane region" description="Helical" evidence="1">
    <location>
        <begin position="162"/>
        <end position="195"/>
    </location>
</feature>
<dbReference type="Proteomes" id="UP000069205">
    <property type="component" value="Chromosome"/>
</dbReference>
<dbReference type="OrthoDB" id="7975584at2"/>
<protein>
    <recommendedName>
        <fullName evidence="4">Glycosyltransferase RgtA/B/C/D-like domain-containing protein</fullName>
    </recommendedName>
</protein>
<name>A0A0K2GDP3_NITMO</name>
<feature type="transmembrane region" description="Helical" evidence="1">
    <location>
        <begin position="257"/>
        <end position="277"/>
    </location>
</feature>
<accession>A0A0K2GDP3</accession>
<evidence type="ECO:0008006" key="4">
    <source>
        <dbReference type="Google" id="ProtNLM"/>
    </source>
</evidence>
<feature type="transmembrane region" description="Helical" evidence="1">
    <location>
        <begin position="12"/>
        <end position="32"/>
    </location>
</feature>
<keyword evidence="1" id="KW-0812">Transmembrane</keyword>
<dbReference type="RefSeq" id="WP_053380154.1">
    <property type="nucleotide sequence ID" value="NZ_CP011801.1"/>
</dbReference>
<dbReference type="AlphaFoldDB" id="A0A0K2GDP3"/>
<keyword evidence="1" id="KW-0472">Membrane</keyword>
<dbReference type="STRING" id="42253.NITMOv2_2663"/>
<feature type="transmembrane region" description="Helical" evidence="1">
    <location>
        <begin position="207"/>
        <end position="228"/>
    </location>
</feature>
<gene>
    <name evidence="2" type="ORF">NITMOv2_2663</name>
</gene>
<evidence type="ECO:0000313" key="2">
    <source>
        <dbReference type="EMBL" id="ALA59076.1"/>
    </source>
</evidence>
<dbReference type="PATRIC" id="fig|42253.5.peg.2634"/>
<feature type="transmembrane region" description="Helical" evidence="1">
    <location>
        <begin position="132"/>
        <end position="156"/>
    </location>
</feature>